<dbReference type="GO" id="GO:0004888">
    <property type="term" value="F:transmembrane signaling receptor activity"/>
    <property type="evidence" value="ECO:0007669"/>
    <property type="project" value="InterPro"/>
</dbReference>
<dbReference type="SMART" id="SM00304">
    <property type="entry name" value="HAMP"/>
    <property type="match status" value="1"/>
</dbReference>
<dbReference type="EMBL" id="VCIW01000002">
    <property type="protein sequence ID" value="TLS53601.1"/>
    <property type="molecule type" value="Genomic_DNA"/>
</dbReference>
<comment type="similarity">
    <text evidence="8">Belongs to the methyl-accepting chemotaxis (MCP) protein family.</text>
</comment>
<keyword evidence="15" id="KW-1185">Reference proteome</keyword>
<dbReference type="InterPro" id="IPR033479">
    <property type="entry name" value="dCache_1"/>
</dbReference>
<dbReference type="Pfam" id="PF00672">
    <property type="entry name" value="HAMP"/>
    <property type="match status" value="1"/>
</dbReference>
<dbReference type="Proteomes" id="UP000309676">
    <property type="component" value="Unassembled WGS sequence"/>
</dbReference>
<keyword evidence="6 11" id="KW-0472">Membrane</keyword>
<feature type="region of interest" description="Disordered" evidence="10">
    <location>
        <begin position="1"/>
        <end position="32"/>
    </location>
</feature>
<dbReference type="GO" id="GO:0006935">
    <property type="term" value="P:chemotaxis"/>
    <property type="evidence" value="ECO:0007669"/>
    <property type="project" value="UniProtKB-KW"/>
</dbReference>
<evidence type="ECO:0000259" key="13">
    <source>
        <dbReference type="PROSITE" id="PS50885"/>
    </source>
</evidence>
<comment type="caution">
    <text evidence="14">The sequence shown here is derived from an EMBL/GenBank/DDBJ whole genome shotgun (WGS) entry which is preliminary data.</text>
</comment>
<evidence type="ECO:0000313" key="15">
    <source>
        <dbReference type="Proteomes" id="UP000309676"/>
    </source>
</evidence>
<dbReference type="PANTHER" id="PTHR32089:SF112">
    <property type="entry name" value="LYSOZYME-LIKE PROTEIN-RELATED"/>
    <property type="match status" value="1"/>
</dbReference>
<dbReference type="SMART" id="SM00283">
    <property type="entry name" value="MA"/>
    <property type="match status" value="1"/>
</dbReference>
<keyword evidence="4 11" id="KW-0812">Transmembrane</keyword>
<evidence type="ECO:0000256" key="4">
    <source>
        <dbReference type="ARBA" id="ARBA00022692"/>
    </source>
</evidence>
<dbReference type="Pfam" id="PF00015">
    <property type="entry name" value="MCPsignal"/>
    <property type="match status" value="1"/>
</dbReference>
<dbReference type="GO" id="GO:0005886">
    <property type="term" value="C:plasma membrane"/>
    <property type="evidence" value="ECO:0007669"/>
    <property type="project" value="UniProtKB-SubCell"/>
</dbReference>
<evidence type="ECO:0000256" key="10">
    <source>
        <dbReference type="SAM" id="MobiDB-lite"/>
    </source>
</evidence>
<dbReference type="InterPro" id="IPR004089">
    <property type="entry name" value="MCPsignal_dom"/>
</dbReference>
<dbReference type="AlphaFoldDB" id="A0A5R9GCY7"/>
<dbReference type="PRINTS" id="PR00260">
    <property type="entry name" value="CHEMTRNSDUCR"/>
</dbReference>
<protein>
    <submittedName>
        <fullName evidence="14">Methyl-accepting chemotaxis protein</fullName>
    </submittedName>
</protein>
<keyword evidence="3" id="KW-0145">Chemotaxis</keyword>
<evidence type="ECO:0000256" key="9">
    <source>
        <dbReference type="PROSITE-ProRule" id="PRU00284"/>
    </source>
</evidence>
<dbReference type="PROSITE" id="PS50885">
    <property type="entry name" value="HAMP"/>
    <property type="match status" value="1"/>
</dbReference>
<evidence type="ECO:0000256" key="7">
    <source>
        <dbReference type="ARBA" id="ARBA00023224"/>
    </source>
</evidence>
<dbReference type="Gene3D" id="1.10.287.950">
    <property type="entry name" value="Methyl-accepting chemotaxis protein"/>
    <property type="match status" value="1"/>
</dbReference>
<dbReference type="GO" id="GO:0007165">
    <property type="term" value="P:signal transduction"/>
    <property type="evidence" value="ECO:0007669"/>
    <property type="project" value="UniProtKB-KW"/>
</dbReference>
<reference evidence="14 15" key="1">
    <citation type="submission" date="2019-05" db="EMBL/GenBank/DDBJ databases">
        <authorList>
            <person name="Narsing Rao M.P."/>
            <person name="Li W.J."/>
        </authorList>
    </citation>
    <scope>NUCLEOTIDE SEQUENCE [LARGE SCALE GENOMIC DNA]</scope>
    <source>
        <strain evidence="14 15">SYSU_K30003</strain>
    </source>
</reference>
<sequence length="701" mass="76261">MKNRPKMLTFLERSKSNEPGSSKSPERMNKTTIDPTRSIGMRLFLYFFLVIVVSVSCVGFLSYDRSRQLIETQVEDAKRLTAVQAADKMELVLQQYEDTSLEIMLLPEIAELSTSYRLYPDDIMRQLEVRRELETRLNTYTFSDSSIASVHLLSLDDVMPSMSIGGPTPSDISEAPWFQAALQNDGKGVWIPSTADGPSGTLTSVAFGYARVIKDQGTFNASYVYLMELRESRLQEVVAGALGEGARMYLLDASGNVVSSDDKAEIGTPFAIPLQGDSAALEETIEGQEMLIAHSQLTGGWRLVGVQPFAPLVAGTQTIWNVTIGMLVAGIVAAIVIGFMVARQIGTPLRRMSGLMKQAEGGDLAVQSPYAKRRDEIGTLATGFNEMLANIRALVEDSHASVRDVMSTAEELGEASRRTATSAKEIAIATEQIAIGASNVAVEAEKVTDVTSDMGSKMATTVQANEHMASAAADIRESSRQGAEYMRELSEKTAETEQLTVSMVSKVEELQKSTASIRDILALLNNITKQTNILSLNATIEAARAGEAGRGFMVVADEIRKLADQSKQSIETVATITDRIRSEIEETVGLMGRAYPLFQEQIASVKQSNEIFLSVNDRMAEFTTQLDAVSDAVLQLETTQRTLSEAMSSVSAVAEESSATTEEVASLSTDQLQVGESLVGLAGRLEDVSKRLRDTLNKFRL</sequence>
<evidence type="ECO:0000313" key="14">
    <source>
        <dbReference type="EMBL" id="TLS53601.1"/>
    </source>
</evidence>
<dbReference type="InterPro" id="IPR003660">
    <property type="entry name" value="HAMP_dom"/>
</dbReference>
<evidence type="ECO:0000256" key="5">
    <source>
        <dbReference type="ARBA" id="ARBA00022989"/>
    </source>
</evidence>
<comment type="subcellular location">
    <subcellularLocation>
        <location evidence="1">Cell membrane</location>
        <topology evidence="1">Multi-pass membrane protein</topology>
    </subcellularLocation>
</comment>
<evidence type="ECO:0000256" key="2">
    <source>
        <dbReference type="ARBA" id="ARBA00022475"/>
    </source>
</evidence>
<dbReference type="InterPro" id="IPR004090">
    <property type="entry name" value="Chemotax_Me-accpt_rcpt"/>
</dbReference>
<evidence type="ECO:0000256" key="1">
    <source>
        <dbReference type="ARBA" id="ARBA00004651"/>
    </source>
</evidence>
<keyword evidence="7 9" id="KW-0807">Transducer</keyword>
<feature type="domain" description="HAMP" evidence="13">
    <location>
        <begin position="343"/>
        <end position="396"/>
    </location>
</feature>
<evidence type="ECO:0000256" key="8">
    <source>
        <dbReference type="ARBA" id="ARBA00029447"/>
    </source>
</evidence>
<dbReference type="Pfam" id="PF02743">
    <property type="entry name" value="dCache_1"/>
    <property type="match status" value="1"/>
</dbReference>
<keyword evidence="5 11" id="KW-1133">Transmembrane helix</keyword>
<feature type="transmembrane region" description="Helical" evidence="11">
    <location>
        <begin position="43"/>
        <end position="63"/>
    </location>
</feature>
<dbReference type="CDD" id="cd06225">
    <property type="entry name" value="HAMP"/>
    <property type="match status" value="1"/>
</dbReference>
<feature type="transmembrane region" description="Helical" evidence="11">
    <location>
        <begin position="319"/>
        <end position="342"/>
    </location>
</feature>
<dbReference type="PANTHER" id="PTHR32089">
    <property type="entry name" value="METHYL-ACCEPTING CHEMOTAXIS PROTEIN MCPB"/>
    <property type="match status" value="1"/>
</dbReference>
<evidence type="ECO:0000256" key="11">
    <source>
        <dbReference type="SAM" id="Phobius"/>
    </source>
</evidence>
<dbReference type="SUPFAM" id="SSF58104">
    <property type="entry name" value="Methyl-accepting chemotaxis protein (MCP) signaling domain"/>
    <property type="match status" value="1"/>
</dbReference>
<feature type="domain" description="Methyl-accepting transducer" evidence="12">
    <location>
        <begin position="415"/>
        <end position="665"/>
    </location>
</feature>
<gene>
    <name evidence="14" type="ORF">FE782_04840</name>
</gene>
<accession>A0A5R9GCY7</accession>
<proteinExistence type="inferred from homology"/>
<name>A0A5R9GCY7_9BACL</name>
<organism evidence="14 15">
    <name type="scientific">Paenibacillus antri</name>
    <dbReference type="NCBI Taxonomy" id="2582848"/>
    <lineage>
        <taxon>Bacteria</taxon>
        <taxon>Bacillati</taxon>
        <taxon>Bacillota</taxon>
        <taxon>Bacilli</taxon>
        <taxon>Bacillales</taxon>
        <taxon>Paenibacillaceae</taxon>
        <taxon>Paenibacillus</taxon>
    </lineage>
</organism>
<evidence type="ECO:0000259" key="12">
    <source>
        <dbReference type="PROSITE" id="PS50111"/>
    </source>
</evidence>
<dbReference type="PROSITE" id="PS50111">
    <property type="entry name" value="CHEMOTAXIS_TRANSDUC_2"/>
    <property type="match status" value="1"/>
</dbReference>
<dbReference type="Gene3D" id="6.10.340.10">
    <property type="match status" value="1"/>
</dbReference>
<evidence type="ECO:0000256" key="3">
    <source>
        <dbReference type="ARBA" id="ARBA00022500"/>
    </source>
</evidence>
<evidence type="ECO:0000256" key="6">
    <source>
        <dbReference type="ARBA" id="ARBA00023136"/>
    </source>
</evidence>
<keyword evidence="2" id="KW-1003">Cell membrane</keyword>